<dbReference type="PANTHER" id="PTHR37544:SF3">
    <property type="entry name" value="SPRAY"/>
    <property type="match status" value="1"/>
</dbReference>
<dbReference type="EMBL" id="JAQQWK010000003">
    <property type="protein sequence ID" value="KAK8044809.1"/>
    <property type="molecule type" value="Genomic_DNA"/>
</dbReference>
<keyword evidence="1" id="KW-0812">Transmembrane</keyword>
<keyword evidence="1" id="KW-1133">Transmembrane helix</keyword>
<keyword evidence="1" id="KW-0472">Membrane</keyword>
<name>A0ABR1TGE5_9PEZI</name>
<feature type="transmembrane region" description="Helical" evidence="1">
    <location>
        <begin position="154"/>
        <end position="177"/>
    </location>
</feature>
<evidence type="ECO:0000256" key="1">
    <source>
        <dbReference type="SAM" id="Phobius"/>
    </source>
</evidence>
<comment type="caution">
    <text evidence="2">The sequence shown here is derived from an EMBL/GenBank/DDBJ whole genome shotgun (WGS) entry which is preliminary data.</text>
</comment>
<dbReference type="InterPro" id="IPR021840">
    <property type="entry name" value="DUF3433"/>
</dbReference>
<protein>
    <submittedName>
        <fullName evidence="2">Uncharacterized protein</fullName>
    </submittedName>
</protein>
<feature type="transmembrane region" description="Helical" evidence="1">
    <location>
        <begin position="189"/>
        <end position="211"/>
    </location>
</feature>
<proteinExistence type="predicted"/>
<evidence type="ECO:0000313" key="3">
    <source>
        <dbReference type="Proteomes" id="UP001444661"/>
    </source>
</evidence>
<keyword evidence="3" id="KW-1185">Reference proteome</keyword>
<dbReference type="Proteomes" id="UP001444661">
    <property type="component" value="Unassembled WGS sequence"/>
</dbReference>
<evidence type="ECO:0000313" key="2">
    <source>
        <dbReference type="EMBL" id="KAK8044809.1"/>
    </source>
</evidence>
<dbReference type="Pfam" id="PF11915">
    <property type="entry name" value="DUF3433"/>
    <property type="match status" value="1"/>
</dbReference>
<dbReference type="PANTHER" id="PTHR37544">
    <property type="entry name" value="SPRAY-RELATED"/>
    <property type="match status" value="1"/>
</dbReference>
<gene>
    <name evidence="2" type="ORF">PG993_004833</name>
</gene>
<accession>A0ABR1TGE5</accession>
<feature type="transmembrane region" description="Helical" evidence="1">
    <location>
        <begin position="80"/>
        <end position="105"/>
    </location>
</feature>
<organism evidence="2 3">
    <name type="scientific">Apiospora rasikravindrae</name>
    <dbReference type="NCBI Taxonomy" id="990691"/>
    <lineage>
        <taxon>Eukaryota</taxon>
        <taxon>Fungi</taxon>
        <taxon>Dikarya</taxon>
        <taxon>Ascomycota</taxon>
        <taxon>Pezizomycotina</taxon>
        <taxon>Sordariomycetes</taxon>
        <taxon>Xylariomycetidae</taxon>
        <taxon>Amphisphaeriales</taxon>
        <taxon>Apiosporaceae</taxon>
        <taxon>Apiospora</taxon>
    </lineage>
</organism>
<sequence>MLHVIPCAICAVGGAICLAGFIYIAASGLFLRQFLIRDGKFTFVSNTLLNHANSNVTADLRLNQAISSEVVNSDGISTNLILWSVILRSLSMFVIGLAVGQLAIYDYHHRWSQPLLNMYQGPAAAERTLLLDYLTTSTLGVLIRAWENGEWKGFYYSALNVLIPFWRLLPVGILSMVDITSGTVCEFSPIFLIATIIMLAVVLASQATAWCSRKRLFPRGGTSLLDVWLLCFRSRLVQNPEFSECGPLWTKEDLSSTLRLRHDKYLLGAISELDGDDARMGFDIAEVRRESFPTHFVSYVHPRRDRSTRTHPVAHCRRCVDRDQDHEVTREKRIQHDYYAVQAEPINKRRIFEDEFDRRYPGGDGVR</sequence>
<feature type="transmembrane region" description="Helical" evidence="1">
    <location>
        <begin position="7"/>
        <end position="31"/>
    </location>
</feature>
<reference evidence="2 3" key="1">
    <citation type="submission" date="2023-01" db="EMBL/GenBank/DDBJ databases">
        <title>Analysis of 21 Apiospora genomes using comparative genomics revels a genus with tremendous synthesis potential of carbohydrate active enzymes and secondary metabolites.</title>
        <authorList>
            <person name="Sorensen T."/>
        </authorList>
    </citation>
    <scope>NUCLEOTIDE SEQUENCE [LARGE SCALE GENOMIC DNA]</scope>
    <source>
        <strain evidence="2 3">CBS 33761</strain>
    </source>
</reference>